<comment type="similarity">
    <text evidence="2">Belongs to the activator 1 large subunit family.</text>
</comment>
<evidence type="ECO:0000259" key="7">
    <source>
        <dbReference type="PROSITE" id="PS50172"/>
    </source>
</evidence>
<dbReference type="Gene3D" id="3.40.50.300">
    <property type="entry name" value="P-loop containing nucleotide triphosphate hydrolases"/>
    <property type="match status" value="1"/>
</dbReference>
<accession>A0ABD2NS92</accession>
<reference evidence="8 9" key="1">
    <citation type="journal article" date="2021" name="BMC Biol.">
        <title>Horizontally acquired antibacterial genes associated with adaptive radiation of ladybird beetles.</title>
        <authorList>
            <person name="Li H.S."/>
            <person name="Tang X.F."/>
            <person name="Huang Y.H."/>
            <person name="Xu Z.Y."/>
            <person name="Chen M.L."/>
            <person name="Du X.Y."/>
            <person name="Qiu B.Y."/>
            <person name="Chen P.T."/>
            <person name="Zhang W."/>
            <person name="Slipinski A."/>
            <person name="Escalona H.E."/>
            <person name="Waterhouse R.M."/>
            <person name="Zwick A."/>
            <person name="Pang H."/>
        </authorList>
    </citation>
    <scope>NUCLEOTIDE SEQUENCE [LARGE SCALE GENOMIC DNA]</scope>
    <source>
        <strain evidence="8">SYSU2018</strain>
    </source>
</reference>
<evidence type="ECO:0000256" key="2">
    <source>
        <dbReference type="ARBA" id="ARBA00006116"/>
    </source>
</evidence>
<dbReference type="InterPro" id="IPR027417">
    <property type="entry name" value="P-loop_NTPase"/>
</dbReference>
<keyword evidence="4" id="KW-0547">Nucleotide-binding</keyword>
<sequence>MEHFEPINIDNIFGKTVKQSKFEVPSQSSQSFVKKSEKKIDPRKKKEFTEIGIHRDKEFEKTLIDLDDELFLQNEDILDKTIESALSKGYDHSSSVKSDMDMKGEYPKLGGNISGMKRALETDVNIDDHVVKKKSKFEHTDSGIDSQERNEKKRYCATQYQQYLNRSGPKNHGCKAIPKGTPDCLANLCFIRTGVLDSLEAEEFEDLIKQHGGRVVHAVSRKVNFVVVGEDAGKAKLAKAANYGIPNINEDELLDMISQKSKTVNKSLASNISSFEDAGIDDSFISCDSEEATVIKNQPAAKIVKYSDDKIVLEPGKKKELVKESEKNTCVNTNKAKIKVERKEENSGNKFVETKSNIQKLESNMESAEKLEASNICLSEKYKPKELKQIIGQQVNNSNMHKLKKWLESWYENERLRKEKKIPQHRSWDKTNDGAFYKCALLSGSPGVGKTTTAVLVAECLGYDIIEFNASDTRSKKLLQQEVSNALSTKNISSFNVYNKGRYM</sequence>
<dbReference type="SMART" id="SM00292">
    <property type="entry name" value="BRCT"/>
    <property type="match status" value="1"/>
</dbReference>
<dbReference type="Gene3D" id="3.40.50.10190">
    <property type="entry name" value="BRCT domain"/>
    <property type="match status" value="1"/>
</dbReference>
<evidence type="ECO:0000256" key="4">
    <source>
        <dbReference type="ARBA" id="ARBA00022741"/>
    </source>
</evidence>
<feature type="domain" description="BRCT" evidence="7">
    <location>
        <begin position="180"/>
        <end position="261"/>
    </location>
</feature>
<dbReference type="GO" id="GO:0005524">
    <property type="term" value="F:ATP binding"/>
    <property type="evidence" value="ECO:0007669"/>
    <property type="project" value="UniProtKB-KW"/>
</dbReference>
<keyword evidence="6" id="KW-0539">Nucleus</keyword>
<dbReference type="FunFam" id="3.40.50.10190:FF:000001">
    <property type="entry name" value="Replication factor C subunit 1"/>
    <property type="match status" value="1"/>
</dbReference>
<protein>
    <recommendedName>
        <fullName evidence="7">BRCT domain-containing protein</fullName>
    </recommendedName>
</protein>
<dbReference type="GO" id="GO:0006260">
    <property type="term" value="P:DNA replication"/>
    <property type="evidence" value="ECO:0007669"/>
    <property type="project" value="UniProtKB-KW"/>
</dbReference>
<evidence type="ECO:0000256" key="5">
    <source>
        <dbReference type="ARBA" id="ARBA00022840"/>
    </source>
</evidence>
<organism evidence="8 9">
    <name type="scientific">Cryptolaemus montrouzieri</name>
    <dbReference type="NCBI Taxonomy" id="559131"/>
    <lineage>
        <taxon>Eukaryota</taxon>
        <taxon>Metazoa</taxon>
        <taxon>Ecdysozoa</taxon>
        <taxon>Arthropoda</taxon>
        <taxon>Hexapoda</taxon>
        <taxon>Insecta</taxon>
        <taxon>Pterygota</taxon>
        <taxon>Neoptera</taxon>
        <taxon>Endopterygota</taxon>
        <taxon>Coleoptera</taxon>
        <taxon>Polyphaga</taxon>
        <taxon>Cucujiformia</taxon>
        <taxon>Coccinelloidea</taxon>
        <taxon>Coccinellidae</taxon>
        <taxon>Scymninae</taxon>
        <taxon>Scymnini</taxon>
        <taxon>Cryptolaemus</taxon>
    </lineage>
</organism>
<evidence type="ECO:0000256" key="1">
    <source>
        <dbReference type="ARBA" id="ARBA00004123"/>
    </source>
</evidence>
<comment type="subcellular location">
    <subcellularLocation>
        <location evidence="1">Nucleus</location>
    </subcellularLocation>
</comment>
<dbReference type="Pfam" id="PF00004">
    <property type="entry name" value="AAA"/>
    <property type="match status" value="1"/>
</dbReference>
<dbReference type="AlphaFoldDB" id="A0ABD2NS92"/>
<evidence type="ECO:0000313" key="9">
    <source>
        <dbReference type="Proteomes" id="UP001516400"/>
    </source>
</evidence>
<dbReference type="EMBL" id="JABFTP020000144">
    <property type="protein sequence ID" value="KAL3281593.1"/>
    <property type="molecule type" value="Genomic_DNA"/>
</dbReference>
<dbReference type="GO" id="GO:0005634">
    <property type="term" value="C:nucleus"/>
    <property type="evidence" value="ECO:0007669"/>
    <property type="project" value="UniProtKB-SubCell"/>
</dbReference>
<dbReference type="InterPro" id="IPR036420">
    <property type="entry name" value="BRCT_dom_sf"/>
</dbReference>
<evidence type="ECO:0000256" key="6">
    <source>
        <dbReference type="ARBA" id="ARBA00023242"/>
    </source>
</evidence>
<comment type="caution">
    <text evidence="8">The sequence shown here is derived from an EMBL/GenBank/DDBJ whole genome shotgun (WGS) entry which is preliminary data.</text>
</comment>
<dbReference type="PROSITE" id="PS50172">
    <property type="entry name" value="BRCT"/>
    <property type="match status" value="1"/>
</dbReference>
<gene>
    <name evidence="8" type="ORF">HHI36_004800</name>
</gene>
<evidence type="ECO:0000256" key="3">
    <source>
        <dbReference type="ARBA" id="ARBA00022705"/>
    </source>
</evidence>
<dbReference type="InterPro" id="IPR003959">
    <property type="entry name" value="ATPase_AAA_core"/>
</dbReference>
<dbReference type="Pfam" id="PF00533">
    <property type="entry name" value="BRCT"/>
    <property type="match status" value="1"/>
</dbReference>
<dbReference type="Proteomes" id="UP001516400">
    <property type="component" value="Unassembled WGS sequence"/>
</dbReference>
<proteinExistence type="inferred from homology"/>
<dbReference type="InterPro" id="IPR001357">
    <property type="entry name" value="BRCT_dom"/>
</dbReference>
<dbReference type="PANTHER" id="PTHR23389:SF6">
    <property type="entry name" value="REPLICATION FACTOR C SUBUNIT 1"/>
    <property type="match status" value="1"/>
</dbReference>
<name>A0ABD2NS92_9CUCU</name>
<dbReference type="PANTHER" id="PTHR23389">
    <property type="entry name" value="CHROMOSOME TRANSMISSION FIDELITY FACTOR 18"/>
    <property type="match status" value="1"/>
</dbReference>
<keyword evidence="5" id="KW-0067">ATP-binding</keyword>
<dbReference type="SUPFAM" id="SSF52540">
    <property type="entry name" value="P-loop containing nucleoside triphosphate hydrolases"/>
    <property type="match status" value="1"/>
</dbReference>
<keyword evidence="9" id="KW-1185">Reference proteome</keyword>
<keyword evidence="3" id="KW-0235">DNA replication</keyword>
<dbReference type="SUPFAM" id="SSF52113">
    <property type="entry name" value="BRCT domain"/>
    <property type="match status" value="1"/>
</dbReference>
<evidence type="ECO:0000313" key="8">
    <source>
        <dbReference type="EMBL" id="KAL3281593.1"/>
    </source>
</evidence>